<dbReference type="Proteomes" id="UP000004926">
    <property type="component" value="Chromosome"/>
</dbReference>
<evidence type="ECO:0000256" key="7">
    <source>
        <dbReference type="ARBA" id="ARBA00022898"/>
    </source>
</evidence>
<dbReference type="GO" id="GO:0000105">
    <property type="term" value="P:L-histidine biosynthetic process"/>
    <property type="evidence" value="ECO:0007669"/>
    <property type="project" value="UniProtKB-KW"/>
</dbReference>
<evidence type="ECO:0000256" key="8">
    <source>
        <dbReference type="ARBA" id="ARBA00023102"/>
    </source>
</evidence>
<evidence type="ECO:0000256" key="3">
    <source>
        <dbReference type="ARBA" id="ARBA00012748"/>
    </source>
</evidence>
<keyword evidence="7" id="KW-0663">Pyridoxal phosphate</keyword>
<evidence type="ECO:0000313" key="12">
    <source>
        <dbReference type="Proteomes" id="UP000004926"/>
    </source>
</evidence>
<dbReference type="HOGENOM" id="CLU_017584_3_3_11"/>
<comment type="similarity">
    <text evidence="2">Belongs to the class-II pyridoxal-phosphate-dependent aminotransferase family. Histidinol-phosphate aminotransferase subfamily.</text>
</comment>
<dbReference type="Gene3D" id="3.90.1150.10">
    <property type="entry name" value="Aspartate Aminotransferase, domain 1"/>
    <property type="match status" value="1"/>
</dbReference>
<evidence type="ECO:0000256" key="4">
    <source>
        <dbReference type="ARBA" id="ARBA00022576"/>
    </source>
</evidence>
<feature type="domain" description="Aminotransferase class I/classII large" evidence="10">
    <location>
        <begin position="24"/>
        <end position="347"/>
    </location>
</feature>
<keyword evidence="8" id="KW-0368">Histidine biosynthesis</keyword>
<dbReference type="CDD" id="cd00609">
    <property type="entry name" value="AAT_like"/>
    <property type="match status" value="1"/>
</dbReference>
<dbReference type="SUPFAM" id="SSF53383">
    <property type="entry name" value="PLP-dependent transferases"/>
    <property type="match status" value="1"/>
</dbReference>
<dbReference type="Pfam" id="PF00155">
    <property type="entry name" value="Aminotran_1_2"/>
    <property type="match status" value="1"/>
</dbReference>
<dbReference type="InterPro" id="IPR015422">
    <property type="entry name" value="PyrdxlP-dep_Trfase_small"/>
</dbReference>
<evidence type="ECO:0000256" key="1">
    <source>
        <dbReference type="ARBA" id="ARBA00005011"/>
    </source>
</evidence>
<dbReference type="AlphaFoldDB" id="H5X7S5"/>
<evidence type="ECO:0000256" key="9">
    <source>
        <dbReference type="ARBA" id="ARBA00047481"/>
    </source>
</evidence>
<organism evidence="11 12">
    <name type="scientific">Saccharomonospora marina XMU15</name>
    <dbReference type="NCBI Taxonomy" id="882083"/>
    <lineage>
        <taxon>Bacteria</taxon>
        <taxon>Bacillati</taxon>
        <taxon>Actinomycetota</taxon>
        <taxon>Actinomycetes</taxon>
        <taxon>Pseudonocardiales</taxon>
        <taxon>Pseudonocardiaceae</taxon>
        <taxon>Saccharomonospora</taxon>
    </lineage>
</organism>
<gene>
    <name evidence="11" type="ORF">SacmaDRAFT_3136</name>
</gene>
<sequence length="357" mass="37095">MSYLVRGIRGHQLTAASGPPQLGVVRLDRNENPYGPGSAARAALDGAMHEPHRYPEPAYQELTEGIARAHGVHVDRVAVGNGADELILLLALVHRTDPRSAQICEQTFQSYALSLTAAGVEFRELALRDWAVDVAAFVTGFAGGAGLAFVCNPHNPTGSLLGSSEVAALCAAARDNGAVLVLDEAYAEYAGPGFASALPWAAADAGVCILRTFSKAHGLAGLRIAYLIGDPSVVSAVRQVQRAIPFHVNGLGCAAALAAIGDIEHVARTVAATECAKSALIAGFERLGIAFLPSAANFVLVHLPGRAAAVAELLAQAGLAVRDVTELGLPDRLRITVGSQDQVDHLLYVLEGILADA</sequence>
<keyword evidence="6 11" id="KW-0808">Transferase</keyword>
<dbReference type="EMBL" id="CM001439">
    <property type="protein sequence ID" value="EHR51367.1"/>
    <property type="molecule type" value="Genomic_DNA"/>
</dbReference>
<dbReference type="InterPro" id="IPR015424">
    <property type="entry name" value="PyrdxlP-dep_Trfase"/>
</dbReference>
<comment type="pathway">
    <text evidence="1">Amino-acid biosynthesis; L-histidine biosynthesis; L-histidine from 5-phospho-alpha-D-ribose 1-diphosphate: step 7/9.</text>
</comment>
<dbReference type="STRING" id="882083.SacmaDRAFT_3136"/>
<dbReference type="GO" id="GO:0004400">
    <property type="term" value="F:histidinol-phosphate transaminase activity"/>
    <property type="evidence" value="ECO:0007669"/>
    <property type="project" value="UniProtKB-EC"/>
</dbReference>
<dbReference type="Gene3D" id="3.40.640.10">
    <property type="entry name" value="Type I PLP-dependent aspartate aminotransferase-like (Major domain)"/>
    <property type="match status" value="1"/>
</dbReference>
<dbReference type="InterPro" id="IPR004839">
    <property type="entry name" value="Aminotransferase_I/II_large"/>
</dbReference>
<dbReference type="InterPro" id="IPR015421">
    <property type="entry name" value="PyrdxlP-dep_Trfase_major"/>
</dbReference>
<evidence type="ECO:0000256" key="5">
    <source>
        <dbReference type="ARBA" id="ARBA00022605"/>
    </source>
</evidence>
<keyword evidence="5" id="KW-0028">Amino-acid biosynthesis</keyword>
<evidence type="ECO:0000256" key="2">
    <source>
        <dbReference type="ARBA" id="ARBA00007970"/>
    </source>
</evidence>
<dbReference type="RefSeq" id="WP_009154752.1">
    <property type="nucleotide sequence ID" value="NZ_CM001439.1"/>
</dbReference>
<name>H5X7S5_9PSEU</name>
<evidence type="ECO:0000256" key="6">
    <source>
        <dbReference type="ARBA" id="ARBA00022679"/>
    </source>
</evidence>
<dbReference type="EC" id="2.6.1.9" evidence="3"/>
<proteinExistence type="inferred from homology"/>
<dbReference type="GO" id="GO:0030170">
    <property type="term" value="F:pyridoxal phosphate binding"/>
    <property type="evidence" value="ECO:0007669"/>
    <property type="project" value="InterPro"/>
</dbReference>
<reference evidence="11 12" key="1">
    <citation type="journal article" date="2012" name="Stand. Genomic Sci.">
        <title>Genome sequence of the ocean sediment bacterium Saccharomonospora marina type strain (XMU15(T)).</title>
        <authorList>
            <person name="Klenk H.P."/>
            <person name="Lu M."/>
            <person name="Lucas S."/>
            <person name="Lapidus A."/>
            <person name="Copeland A."/>
            <person name="Pitluck S."/>
            <person name="Goodwin L.A."/>
            <person name="Han C."/>
            <person name="Tapia R."/>
            <person name="Brambilla E.M."/>
            <person name="Potter G."/>
            <person name="Land M."/>
            <person name="Ivanova N."/>
            <person name="Rohde M."/>
            <person name="Goker M."/>
            <person name="Detter J.C."/>
            <person name="Li W.J."/>
            <person name="Kyrpides N.C."/>
            <person name="Woyke T."/>
        </authorList>
    </citation>
    <scope>NUCLEOTIDE SEQUENCE [LARGE SCALE GENOMIC DNA]</scope>
    <source>
        <strain evidence="11 12">XMU15</strain>
    </source>
</reference>
<evidence type="ECO:0000259" key="10">
    <source>
        <dbReference type="Pfam" id="PF00155"/>
    </source>
</evidence>
<dbReference type="eggNOG" id="COG0079">
    <property type="taxonomic scope" value="Bacteria"/>
</dbReference>
<protein>
    <recommendedName>
        <fullName evidence="3">histidinol-phosphate transaminase</fullName>
        <ecNumber evidence="3">2.6.1.9</ecNumber>
    </recommendedName>
</protein>
<keyword evidence="12" id="KW-1185">Reference proteome</keyword>
<dbReference type="InterPro" id="IPR050106">
    <property type="entry name" value="HistidinolP_aminotransfase"/>
</dbReference>
<accession>H5X7S5</accession>
<comment type="catalytic activity">
    <reaction evidence="9">
        <text>L-histidinol phosphate + 2-oxoglutarate = 3-(imidazol-4-yl)-2-oxopropyl phosphate + L-glutamate</text>
        <dbReference type="Rhea" id="RHEA:23744"/>
        <dbReference type="ChEBI" id="CHEBI:16810"/>
        <dbReference type="ChEBI" id="CHEBI:29985"/>
        <dbReference type="ChEBI" id="CHEBI:57766"/>
        <dbReference type="ChEBI" id="CHEBI:57980"/>
        <dbReference type="EC" id="2.6.1.9"/>
    </reaction>
</comment>
<dbReference type="PANTHER" id="PTHR43643:SF6">
    <property type="entry name" value="HISTIDINOL-PHOSPHATE AMINOTRANSFERASE"/>
    <property type="match status" value="1"/>
</dbReference>
<evidence type="ECO:0000313" key="11">
    <source>
        <dbReference type="EMBL" id="EHR51367.1"/>
    </source>
</evidence>
<keyword evidence="4 11" id="KW-0032">Aminotransferase</keyword>
<dbReference type="PANTHER" id="PTHR43643">
    <property type="entry name" value="HISTIDINOL-PHOSPHATE AMINOTRANSFERASE 2"/>
    <property type="match status" value="1"/>
</dbReference>